<feature type="region of interest" description="Disordered" evidence="6">
    <location>
        <begin position="217"/>
        <end position="244"/>
    </location>
</feature>
<name>A0A269PEP6_9CORY</name>
<dbReference type="Pfam" id="PF00149">
    <property type="entry name" value="Metallophos"/>
    <property type="match status" value="1"/>
</dbReference>
<gene>
    <name evidence="8" type="ORF">CIG21_03950</name>
</gene>
<dbReference type="Gene3D" id="3.60.21.10">
    <property type="match status" value="1"/>
</dbReference>
<dbReference type="InterPro" id="IPR050535">
    <property type="entry name" value="DNA_Repair-Maintenance_Comp"/>
</dbReference>
<evidence type="ECO:0000256" key="3">
    <source>
        <dbReference type="ARBA" id="ARBA00022722"/>
    </source>
</evidence>
<evidence type="ECO:0000256" key="4">
    <source>
        <dbReference type="ARBA" id="ARBA00022801"/>
    </source>
</evidence>
<dbReference type="InterPro" id="IPR041796">
    <property type="entry name" value="Mre11_N"/>
</dbReference>
<reference evidence="8 9" key="1">
    <citation type="submission" date="2017-08" db="EMBL/GenBank/DDBJ databases">
        <authorList>
            <person name="de Groot N.N."/>
        </authorList>
    </citation>
    <scope>NUCLEOTIDE SEQUENCE [LARGE SCALE GENOMIC DNA]</scope>
    <source>
        <strain evidence="8 9">NBT06-6</strain>
    </source>
</reference>
<evidence type="ECO:0000256" key="5">
    <source>
        <dbReference type="ARBA" id="ARBA00022839"/>
    </source>
</evidence>
<dbReference type="PIRSF" id="PIRSF033093">
    <property type="entry name" value="UCP_ML1119"/>
    <property type="match status" value="1"/>
</dbReference>
<dbReference type="GO" id="GO:0004527">
    <property type="term" value="F:exonuclease activity"/>
    <property type="evidence" value="ECO:0007669"/>
    <property type="project" value="UniProtKB-KW"/>
</dbReference>
<feature type="compositionally biased region" description="Low complexity" evidence="6">
    <location>
        <begin position="223"/>
        <end position="244"/>
    </location>
</feature>
<comment type="similarity">
    <text evidence="1">Belongs to the SbcD family.</text>
</comment>
<dbReference type="AlphaFoldDB" id="A0A269PEP6"/>
<protein>
    <recommendedName>
        <fullName evidence="2">Nuclease SbcCD subunit D</fullName>
    </recommendedName>
</protein>
<organism evidence="8 9">
    <name type="scientific">Corynebacterium hadale</name>
    <dbReference type="NCBI Taxonomy" id="2026255"/>
    <lineage>
        <taxon>Bacteria</taxon>
        <taxon>Bacillati</taxon>
        <taxon>Actinomycetota</taxon>
        <taxon>Actinomycetes</taxon>
        <taxon>Mycobacteriales</taxon>
        <taxon>Corynebacteriaceae</taxon>
        <taxon>Corynebacterium</taxon>
    </lineage>
</organism>
<dbReference type="InterPro" id="IPR004843">
    <property type="entry name" value="Calcineurin-like_PHP"/>
</dbReference>
<keyword evidence="3" id="KW-0540">Nuclease</keyword>
<dbReference type="PANTHER" id="PTHR30337">
    <property type="entry name" value="COMPONENT OF ATP-DEPENDENT DSDNA EXONUCLEASE"/>
    <property type="match status" value="1"/>
</dbReference>
<dbReference type="InterPro" id="IPR014577">
    <property type="entry name" value="UCP033093_metalloPase"/>
</dbReference>
<evidence type="ECO:0000256" key="6">
    <source>
        <dbReference type="SAM" id="MobiDB-lite"/>
    </source>
</evidence>
<proteinExistence type="inferred from homology"/>
<dbReference type="EMBL" id="NQMQ01000009">
    <property type="protein sequence ID" value="PAJ70469.1"/>
    <property type="molecule type" value="Genomic_DNA"/>
</dbReference>
<evidence type="ECO:0000259" key="7">
    <source>
        <dbReference type="Pfam" id="PF00149"/>
    </source>
</evidence>
<dbReference type="CDD" id="cd00840">
    <property type="entry name" value="MPP_Mre11_N"/>
    <property type="match status" value="1"/>
</dbReference>
<sequence>MTHTTFIHSSDLQIGMTRKFLSPEAQARFDESRERSIDALGNLARDRGADFIVIAGDVFEHNSLEERTLGRALEALRRLPVPVFLLPGNHDPLVADSIFSRTEDIENVTVLSSSEPIEAVDGVDIVGAPLLTKYPSDDLCAQAVRALEPSDRVRILVGHGQVEGFGTDDDEALIHLDPLEDALSRGVIDYVALGDSHSTASLGFSGKVWFSGAPETTDYAERSGTSGPAGSSGFSGAAAGGESDSGNALVVTVTKDGGASEVSVDKVRTGIWTFDALGWEVTDADDVAEVIDQLRAYPDKDRTVIKYALTGTLGLEATRTLERELAALEPVFAALYERDRLMDLHLEPGEEELDNLPLTGYASQAMHQLVGEVAQGDPTARDAVNLLFRFSQEAK</sequence>
<dbReference type="Proteomes" id="UP000215771">
    <property type="component" value="Unassembled WGS sequence"/>
</dbReference>
<evidence type="ECO:0000313" key="8">
    <source>
        <dbReference type="EMBL" id="PAJ70469.1"/>
    </source>
</evidence>
<dbReference type="InterPro" id="IPR029052">
    <property type="entry name" value="Metallo-depent_PP-like"/>
</dbReference>
<dbReference type="RefSeq" id="WP_095275930.1">
    <property type="nucleotide sequence ID" value="NZ_CP047655.1"/>
</dbReference>
<dbReference type="PANTHER" id="PTHR30337:SF0">
    <property type="entry name" value="NUCLEASE SBCCD SUBUNIT D"/>
    <property type="match status" value="1"/>
</dbReference>
<evidence type="ECO:0000256" key="2">
    <source>
        <dbReference type="ARBA" id="ARBA00013365"/>
    </source>
</evidence>
<evidence type="ECO:0000313" key="9">
    <source>
        <dbReference type="Proteomes" id="UP000215771"/>
    </source>
</evidence>
<feature type="domain" description="Calcineurin-like phosphoesterase" evidence="7">
    <location>
        <begin position="5"/>
        <end position="198"/>
    </location>
</feature>
<accession>A0A269PEP6</accession>
<dbReference type="SUPFAM" id="SSF56300">
    <property type="entry name" value="Metallo-dependent phosphatases"/>
    <property type="match status" value="1"/>
</dbReference>
<keyword evidence="5 8" id="KW-0269">Exonuclease</keyword>
<evidence type="ECO:0000256" key="1">
    <source>
        <dbReference type="ARBA" id="ARBA00010555"/>
    </source>
</evidence>
<comment type="caution">
    <text evidence="8">The sequence shown here is derived from an EMBL/GenBank/DDBJ whole genome shotgun (WGS) entry which is preliminary data.</text>
</comment>
<keyword evidence="4" id="KW-0378">Hydrolase</keyword>